<dbReference type="Proteomes" id="UP001600888">
    <property type="component" value="Unassembled WGS sequence"/>
</dbReference>
<evidence type="ECO:0000313" key="2">
    <source>
        <dbReference type="Proteomes" id="UP001600888"/>
    </source>
</evidence>
<proteinExistence type="predicted"/>
<sequence length="298" mass="33968">MWATGVVSPSRTRWKDTTPSRCFSTTRFHTYLWPHQSNSYRLLFLFFWPFLATSTLSASVSLECDVPGRLSCFEKEPPEVARLNWGLAIAFMALDMDRWREGLLAEAGSTNLRFELQTSRPESRQYRRSENSRLAKSYMRKWKSWTAVLLLPGTMVSTRRFMFPSVVKSSCLIDRRAHVGFGNLMVVGRQRGDVVGSTVPGQVFLPLQGQVLFRGIGRGVGVDRRPRICRRGRGKVPVYLNILDVGFATVSRRTHCSSGRKSRNSLRSLFSDCQNALRRAPCCWKERFLILRVCGCAV</sequence>
<protein>
    <submittedName>
        <fullName evidence="1">Uncharacterized protein</fullName>
    </submittedName>
</protein>
<organism evidence="1 2">
    <name type="scientific">Diaporthe vaccinii</name>
    <dbReference type="NCBI Taxonomy" id="105482"/>
    <lineage>
        <taxon>Eukaryota</taxon>
        <taxon>Fungi</taxon>
        <taxon>Dikarya</taxon>
        <taxon>Ascomycota</taxon>
        <taxon>Pezizomycotina</taxon>
        <taxon>Sordariomycetes</taxon>
        <taxon>Sordariomycetidae</taxon>
        <taxon>Diaporthales</taxon>
        <taxon>Diaporthaceae</taxon>
        <taxon>Diaporthe</taxon>
        <taxon>Diaporthe eres species complex</taxon>
    </lineage>
</organism>
<evidence type="ECO:0000313" key="1">
    <source>
        <dbReference type="EMBL" id="KAL2279358.1"/>
    </source>
</evidence>
<name>A0ABR4EAD2_9PEZI</name>
<accession>A0ABR4EAD2</accession>
<reference evidence="1 2" key="1">
    <citation type="submission" date="2024-03" db="EMBL/GenBank/DDBJ databases">
        <title>A high-quality draft genome sequence of Diaporthe vaccinii, a causative agent of upright dieback and viscid rot disease in cranberry plants.</title>
        <authorList>
            <person name="Sarrasin M."/>
            <person name="Lang B.F."/>
            <person name="Burger G."/>
        </authorList>
    </citation>
    <scope>NUCLEOTIDE SEQUENCE [LARGE SCALE GENOMIC DNA]</scope>
    <source>
        <strain evidence="1 2">IS7</strain>
    </source>
</reference>
<comment type="caution">
    <text evidence="1">The sequence shown here is derived from an EMBL/GenBank/DDBJ whole genome shotgun (WGS) entry which is preliminary data.</text>
</comment>
<keyword evidence="2" id="KW-1185">Reference proteome</keyword>
<gene>
    <name evidence="1" type="ORF">FJTKL_13432</name>
</gene>
<dbReference type="EMBL" id="JBAWTH010000076">
    <property type="protein sequence ID" value="KAL2279358.1"/>
    <property type="molecule type" value="Genomic_DNA"/>
</dbReference>